<dbReference type="PANTHER" id="PTHR42760">
    <property type="entry name" value="SHORT-CHAIN DEHYDROGENASES/REDUCTASES FAMILY MEMBER"/>
    <property type="match status" value="1"/>
</dbReference>
<evidence type="ECO:0000256" key="2">
    <source>
        <dbReference type="ARBA" id="ARBA00023002"/>
    </source>
</evidence>
<protein>
    <submittedName>
        <fullName evidence="3">Uncharacterized protein</fullName>
    </submittedName>
</protein>
<dbReference type="InterPro" id="IPR036291">
    <property type="entry name" value="NAD(P)-bd_dom_sf"/>
</dbReference>
<dbReference type="InterPro" id="IPR020904">
    <property type="entry name" value="Sc_DH/Rdtase_CS"/>
</dbReference>
<reference evidence="4" key="1">
    <citation type="journal article" date="2019" name="Int. J. Syst. Evol. Microbiol.">
        <title>The Global Catalogue of Microorganisms (GCM) 10K type strain sequencing project: providing services to taxonomists for standard genome sequencing and annotation.</title>
        <authorList>
            <consortium name="The Broad Institute Genomics Platform"/>
            <consortium name="The Broad Institute Genome Sequencing Center for Infectious Disease"/>
            <person name="Wu L."/>
            <person name="Ma J."/>
        </authorList>
    </citation>
    <scope>NUCLEOTIDE SEQUENCE [LARGE SCALE GENOMIC DNA]</scope>
    <source>
        <strain evidence="4">JCM 10977</strain>
    </source>
</reference>
<comment type="similarity">
    <text evidence="1">Belongs to the short-chain dehydrogenases/reductases (SDR) family.</text>
</comment>
<name>A0ABP4BUK4_9ACTN</name>
<dbReference type="Gene3D" id="3.40.50.720">
    <property type="entry name" value="NAD(P)-binding Rossmann-like Domain"/>
    <property type="match status" value="1"/>
</dbReference>
<keyword evidence="2" id="KW-0560">Oxidoreductase</keyword>
<dbReference type="RefSeq" id="WP_343978188.1">
    <property type="nucleotide sequence ID" value="NZ_BAAAHK010000017.1"/>
</dbReference>
<dbReference type="SUPFAM" id="SSF51735">
    <property type="entry name" value="NAD(P)-binding Rossmann-fold domains"/>
    <property type="match status" value="1"/>
</dbReference>
<evidence type="ECO:0000256" key="1">
    <source>
        <dbReference type="ARBA" id="ARBA00006484"/>
    </source>
</evidence>
<sequence>MDISDSVLITGVGGAVGTHLAGRFATAGRDVVGVSRQPQPESRDFRQLTLDLARPDEVEAVVDKTQGVPAVIIHAAVDGARDEHDLDSIERSFRVNAIAPYVFTRALLERAAADDAECRAVFIGSEAMFHADDASGPYAASKAASRVLTASLAAWCRGRRQSVAYLSLGPLLTPARSTELSALARRLDKSVPEIEALALARSNQDLVIDRFISLDAVADSIDLLLRLGRHGNGTVVRVDGGSAGSLI</sequence>
<organism evidence="3 4">
    <name type="scientific">Kribbella koreensis</name>
    <dbReference type="NCBI Taxonomy" id="57909"/>
    <lineage>
        <taxon>Bacteria</taxon>
        <taxon>Bacillati</taxon>
        <taxon>Actinomycetota</taxon>
        <taxon>Actinomycetes</taxon>
        <taxon>Propionibacteriales</taxon>
        <taxon>Kribbellaceae</taxon>
        <taxon>Kribbella</taxon>
    </lineage>
</organism>
<dbReference type="PROSITE" id="PS00061">
    <property type="entry name" value="ADH_SHORT"/>
    <property type="match status" value="1"/>
</dbReference>
<accession>A0ABP4BUK4</accession>
<dbReference type="Proteomes" id="UP001500542">
    <property type="component" value="Unassembled WGS sequence"/>
</dbReference>
<evidence type="ECO:0000313" key="3">
    <source>
        <dbReference type="EMBL" id="GAA0955089.1"/>
    </source>
</evidence>
<dbReference type="EMBL" id="BAAAHK010000017">
    <property type="protein sequence ID" value="GAA0955089.1"/>
    <property type="molecule type" value="Genomic_DNA"/>
</dbReference>
<gene>
    <name evidence="3" type="ORF">GCM10009554_62010</name>
</gene>
<dbReference type="PANTHER" id="PTHR42760:SF133">
    <property type="entry name" value="3-OXOACYL-[ACYL-CARRIER-PROTEIN] REDUCTASE"/>
    <property type="match status" value="1"/>
</dbReference>
<evidence type="ECO:0000313" key="4">
    <source>
        <dbReference type="Proteomes" id="UP001500542"/>
    </source>
</evidence>
<comment type="caution">
    <text evidence="3">The sequence shown here is derived from an EMBL/GenBank/DDBJ whole genome shotgun (WGS) entry which is preliminary data.</text>
</comment>
<dbReference type="InterPro" id="IPR002347">
    <property type="entry name" value="SDR_fam"/>
</dbReference>
<proteinExistence type="inferred from homology"/>
<keyword evidence="4" id="KW-1185">Reference proteome</keyword>
<dbReference type="Pfam" id="PF00106">
    <property type="entry name" value="adh_short"/>
    <property type="match status" value="1"/>
</dbReference>